<organism evidence="6 7">
    <name type="scientific">Candidatus Curtissbacteria bacterium RIFCSPHIGHO2_01_FULL_41_13</name>
    <dbReference type="NCBI Taxonomy" id="1797745"/>
    <lineage>
        <taxon>Bacteria</taxon>
        <taxon>Candidatus Curtissiibacteriota</taxon>
    </lineage>
</organism>
<dbReference type="GO" id="GO:0035999">
    <property type="term" value="P:tetrahydrofolate interconversion"/>
    <property type="evidence" value="ECO:0007669"/>
    <property type="project" value="TreeGrafter"/>
</dbReference>
<dbReference type="PIRSF" id="PIRSF006806">
    <property type="entry name" value="FTHF_cligase"/>
    <property type="match status" value="1"/>
</dbReference>
<comment type="caution">
    <text evidence="6">The sequence shown here is derived from an EMBL/GenBank/DDBJ whole genome shotgun (WGS) entry which is preliminary data.</text>
</comment>
<keyword evidence="6" id="KW-0436">Ligase</keyword>
<dbReference type="GO" id="GO:0030272">
    <property type="term" value="F:5-formyltetrahydrofolate cyclo-ligase activity"/>
    <property type="evidence" value="ECO:0007669"/>
    <property type="project" value="UniProtKB-EC"/>
</dbReference>
<dbReference type="InterPro" id="IPR024185">
    <property type="entry name" value="FTHF_cligase-like_sf"/>
</dbReference>
<proteinExistence type="inferred from homology"/>
<dbReference type="SUPFAM" id="SSF100950">
    <property type="entry name" value="NagB/RpiA/CoA transferase-like"/>
    <property type="match status" value="1"/>
</dbReference>
<dbReference type="NCBIfam" id="TIGR02727">
    <property type="entry name" value="MTHFS_bact"/>
    <property type="match status" value="1"/>
</dbReference>
<sequence>MLNKDFLRKKYLNSRKKLTKKFVQEKSSKIIQKLLSLDQLREARVIAAYLPINNEVGTKAIINRLSSRKIKILLPCYLKDQHRYVFGEFLGWQDLEEGPYGILQPSPPVRLRSPKDDEGSVIDSSKVEVAIIPGVAFDRRGVRLGYGKGVYDRLLSKSNALKIGLSYDFQVLEKLPKEKHDLEIDILVTEARILRSTKTS</sequence>
<reference evidence="6 7" key="1">
    <citation type="journal article" date="2016" name="Nat. Commun.">
        <title>Thousands of microbial genomes shed light on interconnected biogeochemical processes in an aquifer system.</title>
        <authorList>
            <person name="Anantharaman K."/>
            <person name="Brown C.T."/>
            <person name="Hug L.A."/>
            <person name="Sharon I."/>
            <person name="Castelle C.J."/>
            <person name="Probst A.J."/>
            <person name="Thomas B.C."/>
            <person name="Singh A."/>
            <person name="Wilkins M.J."/>
            <person name="Karaoz U."/>
            <person name="Brodie E.L."/>
            <person name="Williams K.H."/>
            <person name="Hubbard S.S."/>
            <person name="Banfield J.F."/>
        </authorList>
    </citation>
    <scope>NUCLEOTIDE SEQUENCE [LARGE SCALE GENOMIC DNA]</scope>
</reference>
<keyword evidence="5" id="KW-0479">Metal-binding</keyword>
<feature type="binding site" evidence="4">
    <location>
        <begin position="143"/>
        <end position="151"/>
    </location>
    <ligand>
        <name>ATP</name>
        <dbReference type="ChEBI" id="CHEBI:30616"/>
    </ligand>
</feature>
<keyword evidence="3 4" id="KW-0067">ATP-binding</keyword>
<feature type="binding site" evidence="4">
    <location>
        <position position="55"/>
    </location>
    <ligand>
        <name>substrate</name>
    </ligand>
</feature>
<keyword evidence="5" id="KW-0460">Magnesium</keyword>
<feature type="binding site" evidence="4">
    <location>
        <position position="50"/>
    </location>
    <ligand>
        <name>substrate</name>
    </ligand>
</feature>
<keyword evidence="2 4" id="KW-0547">Nucleotide-binding</keyword>
<dbReference type="AlphaFoldDB" id="A0A1F5G254"/>
<protein>
    <recommendedName>
        <fullName evidence="5">5-formyltetrahydrofolate cyclo-ligase</fullName>
        <ecNumber evidence="5">6.3.3.2</ecNumber>
    </recommendedName>
</protein>
<name>A0A1F5G254_9BACT</name>
<dbReference type="EMBL" id="MFBA01000010">
    <property type="protein sequence ID" value="OGD85915.1"/>
    <property type="molecule type" value="Genomic_DNA"/>
</dbReference>
<comment type="similarity">
    <text evidence="1 5">Belongs to the 5-formyltetrahydrofolate cyclo-ligase family.</text>
</comment>
<dbReference type="Gene3D" id="3.40.50.10420">
    <property type="entry name" value="NagB/RpiA/CoA transferase-like"/>
    <property type="match status" value="1"/>
</dbReference>
<evidence type="ECO:0000256" key="5">
    <source>
        <dbReference type="RuleBase" id="RU361279"/>
    </source>
</evidence>
<dbReference type="EC" id="6.3.3.2" evidence="5"/>
<dbReference type="GO" id="GO:0005524">
    <property type="term" value="F:ATP binding"/>
    <property type="evidence" value="ECO:0007669"/>
    <property type="project" value="UniProtKB-KW"/>
</dbReference>
<dbReference type="Pfam" id="PF01812">
    <property type="entry name" value="5-FTHF_cyc-lig"/>
    <property type="match status" value="1"/>
</dbReference>
<comment type="cofactor">
    <cofactor evidence="5">
        <name>Mg(2+)</name>
        <dbReference type="ChEBI" id="CHEBI:18420"/>
    </cofactor>
</comment>
<gene>
    <name evidence="6" type="ORF">A2696_04195</name>
</gene>
<evidence type="ECO:0000256" key="3">
    <source>
        <dbReference type="ARBA" id="ARBA00022840"/>
    </source>
</evidence>
<evidence type="ECO:0000313" key="6">
    <source>
        <dbReference type="EMBL" id="OGD85915.1"/>
    </source>
</evidence>
<dbReference type="GO" id="GO:0046872">
    <property type="term" value="F:metal ion binding"/>
    <property type="evidence" value="ECO:0007669"/>
    <property type="project" value="UniProtKB-KW"/>
</dbReference>
<dbReference type="GO" id="GO:0009396">
    <property type="term" value="P:folic acid-containing compound biosynthetic process"/>
    <property type="evidence" value="ECO:0007669"/>
    <property type="project" value="TreeGrafter"/>
</dbReference>
<comment type="catalytic activity">
    <reaction evidence="5">
        <text>(6S)-5-formyl-5,6,7,8-tetrahydrofolate + ATP = (6R)-5,10-methenyltetrahydrofolate + ADP + phosphate</text>
        <dbReference type="Rhea" id="RHEA:10488"/>
        <dbReference type="ChEBI" id="CHEBI:30616"/>
        <dbReference type="ChEBI" id="CHEBI:43474"/>
        <dbReference type="ChEBI" id="CHEBI:57455"/>
        <dbReference type="ChEBI" id="CHEBI:57457"/>
        <dbReference type="ChEBI" id="CHEBI:456216"/>
        <dbReference type="EC" id="6.3.3.2"/>
    </reaction>
</comment>
<dbReference type="Proteomes" id="UP000177069">
    <property type="component" value="Unassembled WGS sequence"/>
</dbReference>
<feature type="binding site" evidence="4">
    <location>
        <begin position="4"/>
        <end position="8"/>
    </location>
    <ligand>
        <name>ATP</name>
        <dbReference type="ChEBI" id="CHEBI:30616"/>
    </ligand>
</feature>
<evidence type="ECO:0000256" key="1">
    <source>
        <dbReference type="ARBA" id="ARBA00010638"/>
    </source>
</evidence>
<dbReference type="InterPro" id="IPR002698">
    <property type="entry name" value="FTHF_cligase"/>
</dbReference>
<evidence type="ECO:0000256" key="2">
    <source>
        <dbReference type="ARBA" id="ARBA00022741"/>
    </source>
</evidence>
<evidence type="ECO:0000313" key="7">
    <source>
        <dbReference type="Proteomes" id="UP000177069"/>
    </source>
</evidence>
<dbReference type="InterPro" id="IPR037171">
    <property type="entry name" value="NagB/RpiA_transferase-like"/>
</dbReference>
<dbReference type="PANTHER" id="PTHR23407:SF1">
    <property type="entry name" value="5-FORMYLTETRAHYDROFOLATE CYCLO-LIGASE"/>
    <property type="match status" value="1"/>
</dbReference>
<accession>A0A1F5G254</accession>
<evidence type="ECO:0000256" key="4">
    <source>
        <dbReference type="PIRSR" id="PIRSR006806-1"/>
    </source>
</evidence>
<dbReference type="PANTHER" id="PTHR23407">
    <property type="entry name" value="ATPASE INHIBITOR/5-FORMYLTETRAHYDROFOLATE CYCLO-LIGASE"/>
    <property type="match status" value="1"/>
</dbReference>